<organism evidence="2">
    <name type="scientific">viral metagenome</name>
    <dbReference type="NCBI Taxonomy" id="1070528"/>
    <lineage>
        <taxon>unclassified sequences</taxon>
        <taxon>metagenomes</taxon>
        <taxon>organismal metagenomes</taxon>
    </lineage>
</organism>
<accession>A0A6M3KVF3</accession>
<name>A0A6M3KVF3_9ZZZZ</name>
<feature type="domain" description="Putative exodeoxyribonuclease 8 PDDEXK-like" evidence="1">
    <location>
        <begin position="37"/>
        <end position="262"/>
    </location>
</feature>
<reference evidence="2" key="1">
    <citation type="submission" date="2020-03" db="EMBL/GenBank/DDBJ databases">
        <title>The deep terrestrial virosphere.</title>
        <authorList>
            <person name="Holmfeldt K."/>
            <person name="Nilsson E."/>
            <person name="Simone D."/>
            <person name="Lopez-Fernandez M."/>
            <person name="Wu X."/>
            <person name="de Brujin I."/>
            <person name="Lundin D."/>
            <person name="Andersson A."/>
            <person name="Bertilsson S."/>
            <person name="Dopson M."/>
        </authorList>
    </citation>
    <scope>NUCLEOTIDE SEQUENCE</scope>
    <source>
        <strain evidence="2">MM415B02208</strain>
    </source>
</reference>
<dbReference type="InterPro" id="IPR024432">
    <property type="entry name" value="Put_RecE_PDDEXK-like_dom"/>
</dbReference>
<evidence type="ECO:0000259" key="1">
    <source>
        <dbReference type="Pfam" id="PF12684"/>
    </source>
</evidence>
<dbReference type="InterPro" id="IPR011604">
    <property type="entry name" value="PDDEXK-like_dom_sf"/>
</dbReference>
<evidence type="ECO:0000313" key="2">
    <source>
        <dbReference type="EMBL" id="QJA85531.1"/>
    </source>
</evidence>
<proteinExistence type="predicted"/>
<dbReference type="AlphaFoldDB" id="A0A6M3KVF3"/>
<dbReference type="Pfam" id="PF12684">
    <property type="entry name" value="DUF3799"/>
    <property type="match status" value="1"/>
</dbReference>
<sequence>MDPEELEPGLWPGIEEQAYHSLLAVSQSQLKILRFQSPKHLKYSILNPKPSTPAMQLGSAVHSSILTPDIFDATYIREIEGDGRSKAVKDARAAQAAEHPGVTPLKAEAFDQCLAMREAVLSHPDASVLLDCQRKELTAVWEDEATGLLCRGRFDAVSDDGAVIVDVKTTRDASKAAFSKSIYQFGYEVQAATYLDGAIANGLPAEIFAIAAVESEPPHCLCVYQISGEAIDAGRQELRRLMRMYSDCVDRDEWPDYPGPVEITLPAYAWKQIEERVDNQTEETTDE</sequence>
<gene>
    <name evidence="2" type="ORF">MM415B02208_0011</name>
</gene>
<protein>
    <recommendedName>
        <fullName evidence="1">Putative exodeoxyribonuclease 8 PDDEXK-like domain-containing protein</fullName>
    </recommendedName>
</protein>
<dbReference type="Gene3D" id="3.90.320.10">
    <property type="match status" value="1"/>
</dbReference>
<dbReference type="EMBL" id="MT142580">
    <property type="protein sequence ID" value="QJA85531.1"/>
    <property type="molecule type" value="Genomic_DNA"/>
</dbReference>